<accession>A0A1H0VC25</accession>
<dbReference type="GO" id="GO:0005524">
    <property type="term" value="F:ATP binding"/>
    <property type="evidence" value="ECO:0007669"/>
    <property type="project" value="UniProtKB-KW"/>
</dbReference>
<feature type="binding site" evidence="4">
    <location>
        <begin position="124"/>
        <end position="132"/>
    </location>
    <ligand>
        <name>ATP</name>
        <dbReference type="ChEBI" id="CHEBI:30616"/>
    </ligand>
</feature>
<evidence type="ECO:0000256" key="3">
    <source>
        <dbReference type="ARBA" id="ARBA00022840"/>
    </source>
</evidence>
<dbReference type="Proteomes" id="UP000199159">
    <property type="component" value="Unassembled WGS sequence"/>
</dbReference>
<comment type="cofactor">
    <cofactor evidence="5">
        <name>Mg(2+)</name>
        <dbReference type="ChEBI" id="CHEBI:18420"/>
    </cofactor>
</comment>
<dbReference type="EMBL" id="FNJU01000006">
    <property type="protein sequence ID" value="SDP75913.1"/>
    <property type="molecule type" value="Genomic_DNA"/>
</dbReference>
<organism evidence="6 7">
    <name type="scientific">Litchfieldia salsa</name>
    <dbReference type="NCBI Taxonomy" id="930152"/>
    <lineage>
        <taxon>Bacteria</taxon>
        <taxon>Bacillati</taxon>
        <taxon>Bacillota</taxon>
        <taxon>Bacilli</taxon>
        <taxon>Bacillales</taxon>
        <taxon>Bacillaceae</taxon>
        <taxon>Litchfieldia</taxon>
    </lineage>
</organism>
<dbReference type="GO" id="GO:0009396">
    <property type="term" value="P:folic acid-containing compound biosynthetic process"/>
    <property type="evidence" value="ECO:0007669"/>
    <property type="project" value="TreeGrafter"/>
</dbReference>
<dbReference type="GO" id="GO:0030272">
    <property type="term" value="F:5-formyltetrahydrofolate cyclo-ligase activity"/>
    <property type="evidence" value="ECO:0007669"/>
    <property type="project" value="UniProtKB-EC"/>
</dbReference>
<dbReference type="InterPro" id="IPR002698">
    <property type="entry name" value="FTHF_cligase"/>
</dbReference>
<dbReference type="InterPro" id="IPR037171">
    <property type="entry name" value="NagB/RpiA_transferase-like"/>
</dbReference>
<dbReference type="Gene3D" id="3.40.50.10420">
    <property type="entry name" value="NagB/RpiA/CoA transferase-like"/>
    <property type="match status" value="1"/>
</dbReference>
<sequence>MREQLKSINRETYEKWSSEIARNVTLTNDWKIANTIGITISGDLEVDTLGLIEKAWSEGKTVCTPKCEHTTKEMNFRKITDYNQLEIVYFSLREPIIERTTPIPHDEIDLLFVPGLAFTKSGYRLGQGGGYYDRYLMNYKGKTTSLAFELSLIEELPIEHFDIPVQKLITNKQVLSCKG</sequence>
<evidence type="ECO:0000313" key="7">
    <source>
        <dbReference type="Proteomes" id="UP000199159"/>
    </source>
</evidence>
<reference evidence="7" key="1">
    <citation type="submission" date="2016-10" db="EMBL/GenBank/DDBJ databases">
        <authorList>
            <person name="Varghese N."/>
            <person name="Submissions S."/>
        </authorList>
    </citation>
    <scope>NUCLEOTIDE SEQUENCE [LARGE SCALE GENOMIC DNA]</scope>
    <source>
        <strain evidence="7">IBRC-M10078</strain>
    </source>
</reference>
<dbReference type="GO" id="GO:0046872">
    <property type="term" value="F:metal ion binding"/>
    <property type="evidence" value="ECO:0007669"/>
    <property type="project" value="UniProtKB-KW"/>
</dbReference>
<evidence type="ECO:0000313" key="6">
    <source>
        <dbReference type="EMBL" id="SDP75913.1"/>
    </source>
</evidence>
<evidence type="ECO:0000256" key="4">
    <source>
        <dbReference type="PIRSR" id="PIRSR006806-1"/>
    </source>
</evidence>
<dbReference type="AlphaFoldDB" id="A0A1H0VC25"/>
<keyword evidence="7" id="KW-1185">Reference proteome</keyword>
<keyword evidence="3 4" id="KW-0067">ATP-binding</keyword>
<keyword evidence="6" id="KW-0436">Ligase</keyword>
<dbReference type="InterPro" id="IPR024185">
    <property type="entry name" value="FTHF_cligase-like_sf"/>
</dbReference>
<dbReference type="PANTHER" id="PTHR23407:SF1">
    <property type="entry name" value="5-FORMYLTETRAHYDROFOLATE CYCLO-LIGASE"/>
    <property type="match status" value="1"/>
</dbReference>
<dbReference type="Pfam" id="PF01812">
    <property type="entry name" value="5-FTHF_cyc-lig"/>
    <property type="match status" value="1"/>
</dbReference>
<comment type="similarity">
    <text evidence="1 5">Belongs to the 5-formyltetrahydrofolate cyclo-ligase family.</text>
</comment>
<evidence type="ECO:0000256" key="2">
    <source>
        <dbReference type="ARBA" id="ARBA00022741"/>
    </source>
</evidence>
<dbReference type="GO" id="GO:0035999">
    <property type="term" value="P:tetrahydrofolate interconversion"/>
    <property type="evidence" value="ECO:0007669"/>
    <property type="project" value="TreeGrafter"/>
</dbReference>
<evidence type="ECO:0000256" key="5">
    <source>
        <dbReference type="RuleBase" id="RU361279"/>
    </source>
</evidence>
<dbReference type="PIRSF" id="PIRSF006806">
    <property type="entry name" value="FTHF_cligase"/>
    <property type="match status" value="1"/>
</dbReference>
<comment type="catalytic activity">
    <reaction evidence="5">
        <text>(6S)-5-formyl-5,6,7,8-tetrahydrofolate + ATP = (6R)-5,10-methenyltetrahydrofolate + ADP + phosphate</text>
        <dbReference type="Rhea" id="RHEA:10488"/>
        <dbReference type="ChEBI" id="CHEBI:30616"/>
        <dbReference type="ChEBI" id="CHEBI:43474"/>
        <dbReference type="ChEBI" id="CHEBI:57455"/>
        <dbReference type="ChEBI" id="CHEBI:57457"/>
        <dbReference type="ChEBI" id="CHEBI:456216"/>
        <dbReference type="EC" id="6.3.3.2"/>
    </reaction>
</comment>
<feature type="binding site" evidence="4">
    <location>
        <position position="40"/>
    </location>
    <ligand>
        <name>substrate</name>
    </ligand>
</feature>
<protein>
    <recommendedName>
        <fullName evidence="5">5-formyltetrahydrofolate cyclo-ligase</fullName>
        <ecNumber evidence="5">6.3.3.2</ecNumber>
    </recommendedName>
</protein>
<keyword evidence="5" id="KW-0460">Magnesium</keyword>
<dbReference type="EC" id="6.3.3.2" evidence="5"/>
<dbReference type="SUPFAM" id="SSF100950">
    <property type="entry name" value="NagB/RpiA/CoA transferase-like"/>
    <property type="match status" value="1"/>
</dbReference>
<dbReference type="STRING" id="930152.SAMN05216565_106172"/>
<keyword evidence="2 4" id="KW-0547">Nucleotide-binding</keyword>
<proteinExistence type="inferred from homology"/>
<dbReference type="PANTHER" id="PTHR23407">
    <property type="entry name" value="ATPASE INHIBITOR/5-FORMYLTETRAHYDROFOLATE CYCLO-LIGASE"/>
    <property type="match status" value="1"/>
</dbReference>
<gene>
    <name evidence="6" type="ORF">SAMN05216565_106172</name>
</gene>
<keyword evidence="5" id="KW-0479">Metal-binding</keyword>
<evidence type="ECO:0000256" key="1">
    <source>
        <dbReference type="ARBA" id="ARBA00010638"/>
    </source>
</evidence>
<name>A0A1H0VC25_9BACI</name>
<feature type="binding site" evidence="4">
    <location>
        <position position="45"/>
    </location>
    <ligand>
        <name>substrate</name>
    </ligand>
</feature>
<dbReference type="NCBIfam" id="TIGR02727">
    <property type="entry name" value="MTHFS_bact"/>
    <property type="match status" value="1"/>
</dbReference>